<feature type="compositionally biased region" description="Low complexity" evidence="3">
    <location>
        <begin position="2071"/>
        <end position="2082"/>
    </location>
</feature>
<dbReference type="InterPro" id="IPR001650">
    <property type="entry name" value="Helicase_C-like"/>
</dbReference>
<dbReference type="GO" id="GO:0005524">
    <property type="term" value="F:ATP binding"/>
    <property type="evidence" value="ECO:0007669"/>
    <property type="project" value="UniProtKB-KW"/>
</dbReference>
<keyword evidence="1" id="KW-0547">Nucleotide-binding</keyword>
<dbReference type="InterPro" id="IPR018973">
    <property type="entry name" value="MZB"/>
</dbReference>
<keyword evidence="2" id="KW-0067">ATP-binding</keyword>
<dbReference type="OrthoDB" id="3197455at2"/>
<sequence>MRPTLAADEVRRNLTQYLTTTFALADEQVRDGLERFLNHPEQGIFRGPYLRIRTPFRIEDDGWRGLLQWAPAGFVPYRHQAAAFRRLTTFNHKAEPTLITTGTGSGKTESFLIPVLDHCRRQRKQGKAGVKAVLLYPMNALATDQAQRLNDYLRQPGLGDVTAGLYIGDTPETGYPRVLTQRAEIRRSRPDILITNYKMLDLLLQRADDLKLWEDADLAYIVVDEFHTYDGAQGTDVAMLLRRLAAATGHSEPGLPLGKICPVATSATLGESGDGAEIRRVAETVFGTPFESDSVIGEDRQSADEFIEDAGIDYTLPLPDPQELASIPDPHGDDGAMAQIMQAVTGHDSLTPQELGKALRQHILTSAVLEVLDGKPHMLGEILELLPRKGAYSWGTAIRLSPMQAAAALARFVALLSEARDPEDADRPFLHVETHLWVRSVTRLLRAVGPRPGFGWYGEAPPPLDAETTVTGAGRELLPAVYCRHCGRSGWAAISPERDPHDLVTDPARIYRSGISEKRLVRPLITATRRELEARAAGEPGGPNVLVLAANGQHVRPLDPEKDLENSARADFRDVFVLTDLSHVKESNRDAENDRCPACGMEQGTRFLGSGLAALASVAVTELFTGGQLEKQERKTLLFNDSVQDAAHRAGFVANRSFGFSLRLLLASQLDDADGPKPLHELISDTVKEASVPEYLPSVVPPDLHDRDDVDALLAGEAEGSARTWTLIGERLAFASVLEFGLRSRQGRTLELTRTVAAEVAVDDIDRIADLARDLQLAGPAALTGLPGHDTYVAYLRGLLERMRMRGAIKHHWLDAWIDGAGTKRYMTIWGKRPDGMPAFPRGLSAPRFVLGVPKDRSEFDGITGRQSWFQDWTARCLGIEPGASGAYLSRLLTVLTDEDVIARRTAGDGATPVFGLRPGHVQVRKLDDDQVEAAGVYCPVCNWQQTVHPERLREWVEAPCPRYRCTGRLDTDTRRSDLYEKDYYRSLYLSKNPFSVITAEHTGALTRPQREDVEQKFRDGTRYSDPNVLACTPTLELGIDIGDLSAVVLASLPRSPANYVQRAGRAGRKTGNAFLLTLIGRNPRDRYYLTDPTDMIAGDIVPPGCYLSAVEILQRQYVAHLVDLAARERFDGLPPMPRLASALFGETGWLTAFQDAALAEAGVLADGFLALFAQGDPETGVTEEAARRLRDFAAAGLAETIAAATRVWDERLADLRARLDVIDAAIAAMIDSDRQQRDRRNELRAERRAVQARIGEIGRSDAHGTLVELGLLPNYSLIDTATALEATLTWEERVGDETGEAPVPAGRQRTDRARGDRRFHSELREYERSASLALTELAPGNHFYIRGYRHEVTGLDIGTPQRPAYQQWRVCQECGYVRTTAAAEDHSPCPRCGNERIGDSSGLHTVLIPTRVTAHDLRDDARIRDDHDDRQRRYYETAVAVDIPRGEIAPGAWRHAKRVLGVDFTRRAVIRRFNLGSLRMDRPAGDPFAGDLRRLNPFHVCRTCGGATADGPPDRDGRLTGTASGYDTSRSHHRPWCPQRRGGDVEHEPLITAHELRTEALRILVPIATTMIPERTVTFQAALMAGIARKYGGDPAHLRIVTATMPDHLHHSGHRRRFLVLHDTLPGGTGYLHRMSTEAGFREVLQEAYEVVFHCPCANEEGKAACHRCLLSHVRGDEFDKADRGLAVEMLTELLEEWETASVASTDDISLVNQVESELEARFLDALMRWARKPGSGRALSSGPRLNDRRTADLRITAGDDVVHWQVILQHTIKETRPDVYFKRLDGTPLEVAVYLDGYNYHAAPHANRLAGDAAKRARLRAHGRVVFQITWDDVEQWESGQFLESPAWIPYQGIAQGRAREGYLQYGGDPAELAALIWANPIQTLLAFLSDPDGDRWRRRAEAAVTGLVMPGAESRRAASEGIGDLLTAAVRGDTLPTPPPGDLMLVRTHDASGCPLTVVANARTRAWTGLAVIDDRTAAIDADEDAHRRRWHGWLYWGNLLQFLSSGDGDGVQLAYTDLDGFDPAALAVTGGEGLLSTLSLLPPDIDDPPPGSVHETPPEPEPPAPGPHQAGPHQAGPHQVPPPPASTEPFADPGTAAPDPAWAEALDLLDPDEPRLTDLARGLMARGVPAPEVGYELGEQAWQAELAWPAAKVAIVLAGNDDEATGRYHAYAQADWETRSAAWWDVDELAERIKAENR</sequence>
<dbReference type="InterPro" id="IPR027417">
    <property type="entry name" value="P-loop_NTPase"/>
</dbReference>
<dbReference type="EMBL" id="SMKY01000366">
    <property type="protein sequence ID" value="TDD64342.1"/>
    <property type="molecule type" value="Genomic_DNA"/>
</dbReference>
<organism evidence="6 7">
    <name type="scientific">Actinomadura darangshiensis</name>
    <dbReference type="NCBI Taxonomy" id="705336"/>
    <lineage>
        <taxon>Bacteria</taxon>
        <taxon>Bacillati</taxon>
        <taxon>Actinomycetota</taxon>
        <taxon>Actinomycetes</taxon>
        <taxon>Streptosporangiales</taxon>
        <taxon>Thermomonosporaceae</taxon>
        <taxon>Actinomadura</taxon>
    </lineage>
</organism>
<evidence type="ECO:0000256" key="1">
    <source>
        <dbReference type="ARBA" id="ARBA00022741"/>
    </source>
</evidence>
<feature type="domain" description="Helicase C-terminal" evidence="5">
    <location>
        <begin position="952"/>
        <end position="1114"/>
    </location>
</feature>
<comment type="caution">
    <text evidence="6">The sequence shown here is derived from an EMBL/GenBank/DDBJ whole genome shotgun (WGS) entry which is preliminary data.</text>
</comment>
<name>A0A4R5A4C5_9ACTN</name>
<evidence type="ECO:0000313" key="6">
    <source>
        <dbReference type="EMBL" id="TDD64342.1"/>
    </source>
</evidence>
<dbReference type="Pfam" id="PF00271">
    <property type="entry name" value="Helicase_C"/>
    <property type="match status" value="1"/>
</dbReference>
<evidence type="ECO:0000256" key="2">
    <source>
        <dbReference type="ARBA" id="ARBA00022840"/>
    </source>
</evidence>
<feature type="region of interest" description="Disordered" evidence="3">
    <location>
        <begin position="1510"/>
        <end position="1542"/>
    </location>
</feature>
<dbReference type="RefSeq" id="WP_132204788.1">
    <property type="nucleotide sequence ID" value="NZ_SMKY01000366.1"/>
</dbReference>
<dbReference type="Pfam" id="PF00270">
    <property type="entry name" value="DEAD"/>
    <property type="match status" value="1"/>
</dbReference>
<accession>A0A4R5A4C5</accession>
<feature type="domain" description="Helicase ATP-binding" evidence="4">
    <location>
        <begin position="88"/>
        <end position="287"/>
    </location>
</feature>
<evidence type="ECO:0000259" key="4">
    <source>
        <dbReference type="PROSITE" id="PS51192"/>
    </source>
</evidence>
<proteinExistence type="predicted"/>
<dbReference type="Pfam" id="PF09369">
    <property type="entry name" value="MZB"/>
    <property type="match status" value="1"/>
</dbReference>
<dbReference type="GO" id="GO:0006289">
    <property type="term" value="P:nucleotide-excision repair"/>
    <property type="evidence" value="ECO:0007669"/>
    <property type="project" value="TreeGrafter"/>
</dbReference>
<dbReference type="Proteomes" id="UP000295578">
    <property type="component" value="Unassembled WGS sequence"/>
</dbReference>
<protein>
    <submittedName>
        <fullName evidence="6">DEAD/DEAH box helicase</fullName>
    </submittedName>
</protein>
<dbReference type="GO" id="GO:0043138">
    <property type="term" value="F:3'-5' DNA helicase activity"/>
    <property type="evidence" value="ECO:0007669"/>
    <property type="project" value="TreeGrafter"/>
</dbReference>
<dbReference type="SMART" id="SM00490">
    <property type="entry name" value="HELICc"/>
    <property type="match status" value="1"/>
</dbReference>
<dbReference type="PANTHER" id="PTHR47957">
    <property type="entry name" value="ATP-DEPENDENT HELICASE HRQ1"/>
    <property type="match status" value="1"/>
</dbReference>
<dbReference type="SMART" id="SM00487">
    <property type="entry name" value="DEXDc"/>
    <property type="match status" value="1"/>
</dbReference>
<evidence type="ECO:0000256" key="3">
    <source>
        <dbReference type="SAM" id="MobiDB-lite"/>
    </source>
</evidence>
<keyword evidence="6" id="KW-0347">Helicase</keyword>
<keyword evidence="7" id="KW-1185">Reference proteome</keyword>
<dbReference type="Gene3D" id="3.40.50.300">
    <property type="entry name" value="P-loop containing nucleotide triphosphate hydrolases"/>
    <property type="match status" value="2"/>
</dbReference>
<evidence type="ECO:0000259" key="5">
    <source>
        <dbReference type="PROSITE" id="PS51194"/>
    </source>
</evidence>
<dbReference type="PROSITE" id="PS51192">
    <property type="entry name" value="HELICASE_ATP_BIND_1"/>
    <property type="match status" value="1"/>
</dbReference>
<keyword evidence="6" id="KW-0378">Hydrolase</keyword>
<evidence type="ECO:0000313" key="7">
    <source>
        <dbReference type="Proteomes" id="UP000295578"/>
    </source>
</evidence>
<gene>
    <name evidence="6" type="ORF">E1293_41625</name>
</gene>
<dbReference type="SUPFAM" id="SSF52540">
    <property type="entry name" value="P-loop containing nucleoside triphosphate hydrolases"/>
    <property type="match status" value="2"/>
</dbReference>
<dbReference type="PANTHER" id="PTHR47957:SF3">
    <property type="entry name" value="ATP-DEPENDENT HELICASE HRQ1"/>
    <property type="match status" value="1"/>
</dbReference>
<feature type="region of interest" description="Disordered" evidence="3">
    <location>
        <begin position="2042"/>
        <end position="2103"/>
    </location>
</feature>
<dbReference type="InterPro" id="IPR014001">
    <property type="entry name" value="Helicase_ATP-bd"/>
</dbReference>
<dbReference type="PROSITE" id="PS51194">
    <property type="entry name" value="HELICASE_CTER"/>
    <property type="match status" value="1"/>
</dbReference>
<dbReference type="InterPro" id="IPR011545">
    <property type="entry name" value="DEAD/DEAH_box_helicase_dom"/>
</dbReference>
<dbReference type="GO" id="GO:0036297">
    <property type="term" value="P:interstrand cross-link repair"/>
    <property type="evidence" value="ECO:0007669"/>
    <property type="project" value="TreeGrafter"/>
</dbReference>
<reference evidence="6 7" key="1">
    <citation type="submission" date="2019-03" db="EMBL/GenBank/DDBJ databases">
        <title>Draft genome sequences of novel Actinobacteria.</title>
        <authorList>
            <person name="Sahin N."/>
            <person name="Ay H."/>
            <person name="Saygin H."/>
        </authorList>
    </citation>
    <scope>NUCLEOTIDE SEQUENCE [LARGE SCALE GENOMIC DNA]</scope>
    <source>
        <strain evidence="6 7">DSM 45941</strain>
    </source>
</reference>
<dbReference type="GO" id="GO:0003676">
    <property type="term" value="F:nucleic acid binding"/>
    <property type="evidence" value="ECO:0007669"/>
    <property type="project" value="InterPro"/>
</dbReference>